<accession>A0AAW0FE81</accession>
<dbReference type="Proteomes" id="UP001385951">
    <property type="component" value="Unassembled WGS sequence"/>
</dbReference>
<evidence type="ECO:0000313" key="2">
    <source>
        <dbReference type="Proteomes" id="UP001385951"/>
    </source>
</evidence>
<name>A0AAW0FE81_9APHY</name>
<dbReference type="EMBL" id="JASBNA010000053">
    <property type="protein sequence ID" value="KAK7679958.1"/>
    <property type="molecule type" value="Genomic_DNA"/>
</dbReference>
<gene>
    <name evidence="1" type="ORF">QCA50_016904</name>
</gene>
<comment type="caution">
    <text evidence="1">The sequence shown here is derived from an EMBL/GenBank/DDBJ whole genome shotgun (WGS) entry which is preliminary data.</text>
</comment>
<protein>
    <submittedName>
        <fullName evidence="1">Uncharacterized protein</fullName>
    </submittedName>
</protein>
<evidence type="ECO:0000313" key="1">
    <source>
        <dbReference type="EMBL" id="KAK7679958.1"/>
    </source>
</evidence>
<sequence length="133" mass="15366">MHITDTWVAVIRIGVLEIYVHDMFDYTFWKDLDLSHSVGSAFFSKVSSRKLKDRPRECHHSTLSQGIVGVSGKSVSWIYGDMEQAYPNPPFPYWQFLEHIKSDIVHFWKANRFANPPPGWLNVFEGVAANEHT</sequence>
<proteinExistence type="predicted"/>
<reference evidence="1 2" key="1">
    <citation type="submission" date="2022-09" db="EMBL/GenBank/DDBJ databases">
        <authorList>
            <person name="Palmer J.M."/>
        </authorList>
    </citation>
    <scope>NUCLEOTIDE SEQUENCE [LARGE SCALE GENOMIC DNA]</scope>
    <source>
        <strain evidence="1 2">DSM 7382</strain>
    </source>
</reference>
<keyword evidence="2" id="KW-1185">Reference proteome</keyword>
<dbReference type="AlphaFoldDB" id="A0AAW0FE81"/>
<organism evidence="1 2">
    <name type="scientific">Cerrena zonata</name>
    <dbReference type="NCBI Taxonomy" id="2478898"/>
    <lineage>
        <taxon>Eukaryota</taxon>
        <taxon>Fungi</taxon>
        <taxon>Dikarya</taxon>
        <taxon>Basidiomycota</taxon>
        <taxon>Agaricomycotina</taxon>
        <taxon>Agaricomycetes</taxon>
        <taxon>Polyporales</taxon>
        <taxon>Cerrenaceae</taxon>
        <taxon>Cerrena</taxon>
    </lineage>
</organism>